<dbReference type="AlphaFoldDB" id="A0A2H3B4T7"/>
<accession>A0A2H3B4T7</accession>
<sequence length="258" mass="27684">MISMPFITLRSKRQSASTISRPAMPVKRSARSIFRAKKPRNHSHPPVVTIKEIDDIISLHPLSEYSRYPSESFPRRVKLDVSVSSSESSSLLSDSSRISLASSLLSGPSLACSASSSFLYDSSPSSSVSSMFHSDSNLTSSASSFMADPSHTSSAASFPTDTNPSSPASSILQTDSNATSSASSFMSNLSPTSSSASSFILLSDSSRSSSSSPASIPSAIIPKSSNDTYSFKDGFKWMIMILLFTIIRVSSEFLFRRH</sequence>
<dbReference type="Proteomes" id="UP000218334">
    <property type="component" value="Unassembled WGS sequence"/>
</dbReference>
<organism evidence="2 3">
    <name type="scientific">Armillaria solidipes</name>
    <dbReference type="NCBI Taxonomy" id="1076256"/>
    <lineage>
        <taxon>Eukaryota</taxon>
        <taxon>Fungi</taxon>
        <taxon>Dikarya</taxon>
        <taxon>Basidiomycota</taxon>
        <taxon>Agaricomycotina</taxon>
        <taxon>Agaricomycetes</taxon>
        <taxon>Agaricomycetidae</taxon>
        <taxon>Agaricales</taxon>
        <taxon>Marasmiineae</taxon>
        <taxon>Physalacriaceae</taxon>
        <taxon>Armillaria</taxon>
    </lineage>
</organism>
<evidence type="ECO:0000313" key="2">
    <source>
        <dbReference type="EMBL" id="PBK63874.1"/>
    </source>
</evidence>
<dbReference type="EMBL" id="KZ293455">
    <property type="protein sequence ID" value="PBK63874.1"/>
    <property type="molecule type" value="Genomic_DNA"/>
</dbReference>
<gene>
    <name evidence="2" type="ORF">ARMSODRAFT_962619</name>
</gene>
<name>A0A2H3B4T7_9AGAR</name>
<reference evidence="3" key="1">
    <citation type="journal article" date="2017" name="Nat. Ecol. Evol.">
        <title>Genome expansion and lineage-specific genetic innovations in the forest pathogenic fungi Armillaria.</title>
        <authorList>
            <person name="Sipos G."/>
            <person name="Prasanna A.N."/>
            <person name="Walter M.C."/>
            <person name="O'Connor E."/>
            <person name="Balint B."/>
            <person name="Krizsan K."/>
            <person name="Kiss B."/>
            <person name="Hess J."/>
            <person name="Varga T."/>
            <person name="Slot J."/>
            <person name="Riley R."/>
            <person name="Boka B."/>
            <person name="Rigling D."/>
            <person name="Barry K."/>
            <person name="Lee J."/>
            <person name="Mihaltcheva S."/>
            <person name="LaButti K."/>
            <person name="Lipzen A."/>
            <person name="Waldron R."/>
            <person name="Moloney N.M."/>
            <person name="Sperisen C."/>
            <person name="Kredics L."/>
            <person name="Vagvoelgyi C."/>
            <person name="Patrignani A."/>
            <person name="Fitzpatrick D."/>
            <person name="Nagy I."/>
            <person name="Doyle S."/>
            <person name="Anderson J.B."/>
            <person name="Grigoriev I.V."/>
            <person name="Gueldener U."/>
            <person name="Muensterkoetter M."/>
            <person name="Nagy L.G."/>
        </authorList>
    </citation>
    <scope>NUCLEOTIDE SEQUENCE [LARGE SCALE GENOMIC DNA]</scope>
    <source>
        <strain evidence="3">28-4</strain>
    </source>
</reference>
<keyword evidence="3" id="KW-1185">Reference proteome</keyword>
<evidence type="ECO:0000313" key="3">
    <source>
        <dbReference type="Proteomes" id="UP000218334"/>
    </source>
</evidence>
<proteinExistence type="predicted"/>
<protein>
    <submittedName>
        <fullName evidence="2">Uncharacterized protein</fullName>
    </submittedName>
</protein>
<evidence type="ECO:0000256" key="1">
    <source>
        <dbReference type="SAM" id="MobiDB-lite"/>
    </source>
</evidence>
<feature type="region of interest" description="Disordered" evidence="1">
    <location>
        <begin position="152"/>
        <end position="174"/>
    </location>
</feature>